<protein>
    <submittedName>
        <fullName evidence="1">Uncharacterized protein</fullName>
    </submittedName>
</protein>
<accession>A0A0F9KXI8</accession>
<gene>
    <name evidence="1" type="ORF">LCGC14_1279070</name>
</gene>
<proteinExistence type="predicted"/>
<dbReference type="EMBL" id="LAZR01007258">
    <property type="protein sequence ID" value="KKM86428.1"/>
    <property type="molecule type" value="Genomic_DNA"/>
</dbReference>
<comment type="caution">
    <text evidence="1">The sequence shown here is derived from an EMBL/GenBank/DDBJ whole genome shotgun (WGS) entry which is preliminary data.</text>
</comment>
<organism evidence="1">
    <name type="scientific">marine sediment metagenome</name>
    <dbReference type="NCBI Taxonomy" id="412755"/>
    <lineage>
        <taxon>unclassified sequences</taxon>
        <taxon>metagenomes</taxon>
        <taxon>ecological metagenomes</taxon>
    </lineage>
</organism>
<sequence>MSIGKRNQQRGAELQREAVNMARKYGLEAHNRDFSRGHHEKGDVEVEGIFFGCKRKKTGPTYLLPEKQESGVIHRADGQQPQITIPLEDWCSMKQAIKAWDSHDCIGNPPF</sequence>
<dbReference type="AlphaFoldDB" id="A0A0F9KXI8"/>
<name>A0A0F9KXI8_9ZZZZ</name>
<reference evidence="1" key="1">
    <citation type="journal article" date="2015" name="Nature">
        <title>Complex archaea that bridge the gap between prokaryotes and eukaryotes.</title>
        <authorList>
            <person name="Spang A."/>
            <person name="Saw J.H."/>
            <person name="Jorgensen S.L."/>
            <person name="Zaremba-Niedzwiedzka K."/>
            <person name="Martijn J."/>
            <person name="Lind A.E."/>
            <person name="van Eijk R."/>
            <person name="Schleper C."/>
            <person name="Guy L."/>
            <person name="Ettema T.J."/>
        </authorList>
    </citation>
    <scope>NUCLEOTIDE SEQUENCE</scope>
</reference>
<evidence type="ECO:0000313" key="1">
    <source>
        <dbReference type="EMBL" id="KKM86428.1"/>
    </source>
</evidence>